<evidence type="ECO:0000256" key="2">
    <source>
        <dbReference type="ARBA" id="ARBA00022490"/>
    </source>
</evidence>
<comment type="subcellular location">
    <subcellularLocation>
        <location evidence="1">Cytoplasm</location>
    </subcellularLocation>
</comment>
<keyword evidence="2" id="KW-0963">Cytoplasm</keyword>
<feature type="repeat" description="WD" evidence="8">
    <location>
        <begin position="34"/>
        <end position="65"/>
    </location>
</feature>
<name>A0A8C7NJ18_ONCMY</name>
<protein>
    <recommendedName>
        <fullName evidence="6">WD repeat domain-containing protein 83</fullName>
    </recommendedName>
    <alternativeName>
        <fullName evidence="7">Mitogen-activated protein kinase organizer 1</fullName>
    </alternativeName>
</protein>
<evidence type="ECO:0000256" key="7">
    <source>
        <dbReference type="ARBA" id="ARBA00042222"/>
    </source>
</evidence>
<dbReference type="PROSITE" id="PS50294">
    <property type="entry name" value="WD_REPEATS_REGION"/>
    <property type="match status" value="2"/>
</dbReference>
<dbReference type="GeneTree" id="ENSGT00940000159016"/>
<comment type="similarity">
    <text evidence="5">Belongs to the WD repeat MORG1 family.</text>
</comment>
<dbReference type="CDD" id="cd00200">
    <property type="entry name" value="WD40"/>
    <property type="match status" value="1"/>
</dbReference>
<evidence type="ECO:0000256" key="5">
    <source>
        <dbReference type="ARBA" id="ARBA00038145"/>
    </source>
</evidence>
<dbReference type="Pfam" id="PF00400">
    <property type="entry name" value="WD40"/>
    <property type="match status" value="5"/>
</dbReference>
<dbReference type="Proteomes" id="UP000694395">
    <property type="component" value="Unassembled WGS sequence"/>
</dbReference>
<dbReference type="PANTHER" id="PTHR22842:SF3">
    <property type="entry name" value="WD REPEAT DOMAIN-CONTAINING PROTEIN 83"/>
    <property type="match status" value="1"/>
</dbReference>
<keyword evidence="10" id="KW-1185">Reference proteome</keyword>
<keyword evidence="3 8" id="KW-0853">WD repeat</keyword>
<evidence type="ECO:0000313" key="9">
    <source>
        <dbReference type="Ensembl" id="ENSOMYP00000008382.2"/>
    </source>
</evidence>
<dbReference type="PANTHER" id="PTHR22842">
    <property type="entry name" value="WD40 REPEAT PROTEIN"/>
    <property type="match status" value="1"/>
</dbReference>
<reference evidence="9" key="2">
    <citation type="submission" date="2025-09" db="UniProtKB">
        <authorList>
            <consortium name="Ensembl"/>
        </authorList>
    </citation>
    <scope>IDENTIFICATION</scope>
</reference>
<evidence type="ECO:0000313" key="10">
    <source>
        <dbReference type="Proteomes" id="UP000694395"/>
    </source>
</evidence>
<dbReference type="InterPro" id="IPR020472">
    <property type="entry name" value="WD40_PAC1"/>
</dbReference>
<dbReference type="GO" id="GO:0005737">
    <property type="term" value="C:cytoplasm"/>
    <property type="evidence" value="ECO:0007669"/>
    <property type="project" value="UniProtKB-SubCell"/>
</dbReference>
<dbReference type="SUPFAM" id="SSF50978">
    <property type="entry name" value="WD40 repeat-like"/>
    <property type="match status" value="1"/>
</dbReference>
<dbReference type="PRINTS" id="PR00320">
    <property type="entry name" value="GPROTEINBRPT"/>
</dbReference>
<dbReference type="InterPro" id="IPR015943">
    <property type="entry name" value="WD40/YVTN_repeat-like_dom_sf"/>
</dbReference>
<evidence type="ECO:0000256" key="8">
    <source>
        <dbReference type="PROSITE-ProRule" id="PRU00221"/>
    </source>
</evidence>
<evidence type="ECO:0000256" key="3">
    <source>
        <dbReference type="ARBA" id="ARBA00022574"/>
    </source>
</evidence>
<dbReference type="Ensembl" id="ENSOMYT00000009290.2">
    <property type="protein sequence ID" value="ENSOMYP00000008382.2"/>
    <property type="gene ID" value="ENSOMYG00000076696.1"/>
</dbReference>
<dbReference type="GO" id="GO:0000398">
    <property type="term" value="P:mRNA splicing, via spliceosome"/>
    <property type="evidence" value="ECO:0007669"/>
    <property type="project" value="TreeGrafter"/>
</dbReference>
<dbReference type="InterPro" id="IPR051980">
    <property type="entry name" value="WD_repeat_MORG1"/>
</dbReference>
<feature type="repeat" description="WD" evidence="8">
    <location>
        <begin position="66"/>
        <end position="107"/>
    </location>
</feature>
<organism evidence="9 10">
    <name type="scientific">Oncorhynchus mykiss</name>
    <name type="common">Rainbow trout</name>
    <name type="synonym">Salmo gairdneri</name>
    <dbReference type="NCBI Taxonomy" id="8022"/>
    <lineage>
        <taxon>Eukaryota</taxon>
        <taxon>Metazoa</taxon>
        <taxon>Chordata</taxon>
        <taxon>Craniata</taxon>
        <taxon>Vertebrata</taxon>
        <taxon>Euteleostomi</taxon>
        <taxon>Actinopterygii</taxon>
        <taxon>Neopterygii</taxon>
        <taxon>Teleostei</taxon>
        <taxon>Protacanthopterygii</taxon>
        <taxon>Salmoniformes</taxon>
        <taxon>Salmonidae</taxon>
        <taxon>Salmoninae</taxon>
        <taxon>Oncorhynchus</taxon>
    </lineage>
</organism>
<dbReference type="PROSITE" id="PS50082">
    <property type="entry name" value="WD_REPEATS_2"/>
    <property type="match status" value="3"/>
</dbReference>
<proteinExistence type="inferred from homology"/>
<reference evidence="9" key="1">
    <citation type="submission" date="2025-08" db="UniProtKB">
        <authorList>
            <consortium name="Ensembl"/>
        </authorList>
    </citation>
    <scope>IDENTIFICATION</scope>
</reference>
<evidence type="ECO:0000256" key="1">
    <source>
        <dbReference type="ARBA" id="ARBA00004496"/>
    </source>
</evidence>
<keyword evidence="4" id="KW-0677">Repeat</keyword>
<dbReference type="AlphaFoldDB" id="A0A8C7NJ18"/>
<accession>A0A8C7NJ18</accession>
<evidence type="ECO:0000256" key="4">
    <source>
        <dbReference type="ARBA" id="ARBA00022737"/>
    </source>
</evidence>
<feature type="repeat" description="WD" evidence="8">
    <location>
        <begin position="108"/>
        <end position="143"/>
    </location>
</feature>
<dbReference type="PROSITE" id="PS00678">
    <property type="entry name" value="WD_REPEATS_1"/>
    <property type="match status" value="1"/>
</dbReference>
<dbReference type="InterPro" id="IPR036322">
    <property type="entry name" value="WD40_repeat_dom_sf"/>
</dbReference>
<dbReference type="GO" id="GO:0071013">
    <property type="term" value="C:catalytic step 2 spliceosome"/>
    <property type="evidence" value="ECO:0007669"/>
    <property type="project" value="TreeGrafter"/>
</dbReference>
<dbReference type="InterPro" id="IPR019775">
    <property type="entry name" value="WD40_repeat_CS"/>
</dbReference>
<evidence type="ECO:0000256" key="6">
    <source>
        <dbReference type="ARBA" id="ARBA00040453"/>
    </source>
</evidence>
<dbReference type="SMART" id="SM00320">
    <property type="entry name" value="WD40"/>
    <property type="match status" value="6"/>
</dbReference>
<dbReference type="InterPro" id="IPR001680">
    <property type="entry name" value="WD40_rpt"/>
</dbReference>
<sequence>RVSGVFHPLIFSRPTSFSLPVSFSPTLSLSPPPLSFSADGNYLLSCGSDKSLKLWSVSRGTLLKTYSGHGYEVLDADGSYDNSQLCSCSSDKTVILWDVATGQVTRKLRGHAGKVNCVQFNEEATVILSGSIDGTVRCWDTRSRKFDPIQILDEAQDGVSSLKVSEHELLTGSVPSLNFSVHFSFILIEESSKHLFYLMSISRSVDGRVRRYDLRMGQLHVDFINSPITCVCFSADGQCTLTSSLDSTVRLLDKSTGEMLGEYTGHKMKGYKLDCCLSSKDTHVLSCSEDGHVYCWDLVEGSLMLKLPVGKAVVQSLSFHPSETRLLTAMEGRVQVWGAEPEETEEDVVVVQQEKA</sequence>
<dbReference type="Gene3D" id="2.130.10.10">
    <property type="entry name" value="YVTN repeat-like/Quinoprotein amine dehydrogenase"/>
    <property type="match status" value="2"/>
</dbReference>